<dbReference type="RefSeq" id="WP_193150858.1">
    <property type="nucleotide sequence ID" value="NZ_CP041235.1"/>
</dbReference>
<dbReference type="PROSITE" id="PS51755">
    <property type="entry name" value="OMPR_PHOB"/>
    <property type="match status" value="1"/>
</dbReference>
<dbReference type="InterPro" id="IPR036388">
    <property type="entry name" value="WH-like_DNA-bd_sf"/>
</dbReference>
<evidence type="ECO:0000256" key="2">
    <source>
        <dbReference type="PROSITE-ProRule" id="PRU01091"/>
    </source>
</evidence>
<dbReference type="InterPro" id="IPR001867">
    <property type="entry name" value="OmpR/PhoB-type_DNA-bd"/>
</dbReference>
<dbReference type="Proteomes" id="UP000593719">
    <property type="component" value="Chromosome"/>
</dbReference>
<dbReference type="GO" id="GO:0006355">
    <property type="term" value="P:regulation of DNA-templated transcription"/>
    <property type="evidence" value="ECO:0007669"/>
    <property type="project" value="InterPro"/>
</dbReference>
<evidence type="ECO:0000256" key="1">
    <source>
        <dbReference type="ARBA" id="ARBA00023125"/>
    </source>
</evidence>
<dbReference type="InterPro" id="IPR016032">
    <property type="entry name" value="Sig_transdc_resp-reg_C-effctor"/>
</dbReference>
<dbReference type="GO" id="GO:0003677">
    <property type="term" value="F:DNA binding"/>
    <property type="evidence" value="ECO:0007669"/>
    <property type="project" value="UniProtKB-UniRule"/>
</dbReference>
<accession>A0A7M1AYW7</accession>
<dbReference type="SUPFAM" id="SSF46894">
    <property type="entry name" value="C-terminal effector domain of the bipartite response regulators"/>
    <property type="match status" value="1"/>
</dbReference>
<dbReference type="SMART" id="SM00862">
    <property type="entry name" value="Trans_reg_C"/>
    <property type="match status" value="1"/>
</dbReference>
<evidence type="ECO:0000313" key="5">
    <source>
        <dbReference type="Proteomes" id="UP000593719"/>
    </source>
</evidence>
<dbReference type="Pfam" id="PF00486">
    <property type="entry name" value="Trans_reg_C"/>
    <property type="match status" value="1"/>
</dbReference>
<dbReference type="Gene3D" id="1.10.10.10">
    <property type="entry name" value="Winged helix-like DNA-binding domain superfamily/Winged helix DNA-binding domain"/>
    <property type="match status" value="1"/>
</dbReference>
<proteinExistence type="predicted"/>
<keyword evidence="5" id="KW-1185">Reference proteome</keyword>
<evidence type="ECO:0000259" key="3">
    <source>
        <dbReference type="PROSITE" id="PS51755"/>
    </source>
</evidence>
<gene>
    <name evidence="4" type="ORF">FJR45_00400</name>
</gene>
<organism evidence="4 5">
    <name type="scientific">Sulfurimonas sediminis</name>
    <dbReference type="NCBI Taxonomy" id="2590020"/>
    <lineage>
        <taxon>Bacteria</taxon>
        <taxon>Pseudomonadati</taxon>
        <taxon>Campylobacterota</taxon>
        <taxon>Epsilonproteobacteria</taxon>
        <taxon>Campylobacterales</taxon>
        <taxon>Sulfurimonadaceae</taxon>
        <taxon>Sulfurimonas</taxon>
    </lineage>
</organism>
<sequence length="137" mass="16188">MSKNVVLVFEANDTDIVDIENYIASRGYEIKKIDKKTKKTDKNIIEFGTGYHFNLKTKETFYQNQKLKLTKKESLFLKLLLINMGQVVTFEQATNYIWNKEELITENNLRTLVWRLRNKLKTDLIKNNQGIGYYIEA</sequence>
<evidence type="ECO:0000313" key="4">
    <source>
        <dbReference type="EMBL" id="QOP42496.1"/>
    </source>
</evidence>
<dbReference type="AlphaFoldDB" id="A0A7M1AYW7"/>
<dbReference type="GO" id="GO:0000160">
    <property type="term" value="P:phosphorelay signal transduction system"/>
    <property type="evidence" value="ECO:0007669"/>
    <property type="project" value="InterPro"/>
</dbReference>
<feature type="DNA-binding region" description="OmpR/PhoB-type" evidence="2">
    <location>
        <begin position="42"/>
        <end position="137"/>
    </location>
</feature>
<keyword evidence="1 2" id="KW-0238">DNA-binding</keyword>
<dbReference type="CDD" id="cd00383">
    <property type="entry name" value="trans_reg_C"/>
    <property type="match status" value="1"/>
</dbReference>
<name>A0A7M1AYW7_9BACT</name>
<feature type="domain" description="OmpR/PhoB-type" evidence="3">
    <location>
        <begin position="42"/>
        <end position="137"/>
    </location>
</feature>
<dbReference type="KEGG" id="ssei:FJR45_00400"/>
<dbReference type="EMBL" id="CP041235">
    <property type="protein sequence ID" value="QOP42496.1"/>
    <property type="molecule type" value="Genomic_DNA"/>
</dbReference>
<reference evidence="4 5" key="1">
    <citation type="submission" date="2019-06" db="EMBL/GenBank/DDBJ databases">
        <title>Sulfurimonas gotlandica sp. nov., a chemoautotrophic and psychrotolerant epsilonproteobacterium isolated from a pelagic redoxcline, and an emended description of the genus Sulfurimonas.</title>
        <authorList>
            <person name="Wang S."/>
            <person name="Jiang L."/>
            <person name="Shao Z."/>
        </authorList>
    </citation>
    <scope>NUCLEOTIDE SEQUENCE [LARGE SCALE GENOMIC DNA]</scope>
    <source>
        <strain evidence="4 5">S2-6</strain>
    </source>
</reference>
<protein>
    <submittedName>
        <fullName evidence="4">Response regulator transcription factor</fullName>
    </submittedName>
</protein>